<dbReference type="Proteomes" id="UP001060085">
    <property type="component" value="Linkage Group LG02"/>
</dbReference>
<organism evidence="1 2">
    <name type="scientific">Catharanthus roseus</name>
    <name type="common">Madagascar periwinkle</name>
    <name type="synonym">Vinca rosea</name>
    <dbReference type="NCBI Taxonomy" id="4058"/>
    <lineage>
        <taxon>Eukaryota</taxon>
        <taxon>Viridiplantae</taxon>
        <taxon>Streptophyta</taxon>
        <taxon>Embryophyta</taxon>
        <taxon>Tracheophyta</taxon>
        <taxon>Spermatophyta</taxon>
        <taxon>Magnoliopsida</taxon>
        <taxon>eudicotyledons</taxon>
        <taxon>Gunneridae</taxon>
        <taxon>Pentapetalae</taxon>
        <taxon>asterids</taxon>
        <taxon>lamiids</taxon>
        <taxon>Gentianales</taxon>
        <taxon>Apocynaceae</taxon>
        <taxon>Rauvolfioideae</taxon>
        <taxon>Vinceae</taxon>
        <taxon>Catharanthinae</taxon>
        <taxon>Catharanthus</taxon>
    </lineage>
</organism>
<reference evidence="2" key="1">
    <citation type="journal article" date="2023" name="Nat. Plants">
        <title>Single-cell RNA sequencing provides a high-resolution roadmap for understanding the multicellular compartmentation of specialized metabolism.</title>
        <authorList>
            <person name="Sun S."/>
            <person name="Shen X."/>
            <person name="Li Y."/>
            <person name="Li Y."/>
            <person name="Wang S."/>
            <person name="Li R."/>
            <person name="Zhang H."/>
            <person name="Shen G."/>
            <person name="Guo B."/>
            <person name="Wei J."/>
            <person name="Xu J."/>
            <person name="St-Pierre B."/>
            <person name="Chen S."/>
            <person name="Sun C."/>
        </authorList>
    </citation>
    <scope>NUCLEOTIDE SEQUENCE [LARGE SCALE GENOMIC DNA]</scope>
</reference>
<comment type="caution">
    <text evidence="1">The sequence shown here is derived from an EMBL/GenBank/DDBJ whole genome shotgun (WGS) entry which is preliminary data.</text>
</comment>
<keyword evidence="2" id="KW-1185">Reference proteome</keyword>
<dbReference type="EMBL" id="CM044702">
    <property type="protein sequence ID" value="KAI5677022.1"/>
    <property type="molecule type" value="Genomic_DNA"/>
</dbReference>
<evidence type="ECO:0000313" key="2">
    <source>
        <dbReference type="Proteomes" id="UP001060085"/>
    </source>
</evidence>
<proteinExistence type="predicted"/>
<gene>
    <name evidence="1" type="ORF">M9H77_07972</name>
</gene>
<name>A0ACC0BWP9_CATRO</name>
<sequence>MPSDQWRLRVRDGPAVAAEALSYPSNEYIRWYRGITRVYIGNPVNRDTRLHRYLPAGVDRRMMEVDDMTLVVIQEPPSSPLQMALFAKKHHILRPTGFLGFGHPFLRAQPVHIHCISLYRRHLNLMKRSGRMTWMVYSVTDSGIMSVKS</sequence>
<evidence type="ECO:0000313" key="1">
    <source>
        <dbReference type="EMBL" id="KAI5677022.1"/>
    </source>
</evidence>
<accession>A0ACC0BWP9</accession>
<protein>
    <submittedName>
        <fullName evidence="1">Uncharacterized protein</fullName>
    </submittedName>
</protein>